<dbReference type="GO" id="GO:0016757">
    <property type="term" value="F:glycosyltransferase activity"/>
    <property type="evidence" value="ECO:0007669"/>
    <property type="project" value="TreeGrafter"/>
</dbReference>
<dbReference type="AlphaFoldDB" id="A0A1G2A7B7"/>
<organism evidence="2 3">
    <name type="scientific">Candidatus Jacksonbacteria bacterium RIFCSPLOWO2_02_FULL_44_20</name>
    <dbReference type="NCBI Taxonomy" id="1798460"/>
    <lineage>
        <taxon>Bacteria</taxon>
        <taxon>Candidatus Jacksoniibacteriota</taxon>
    </lineage>
</organism>
<protein>
    <recommendedName>
        <fullName evidence="4">Glycosyltransferase subfamily 4-like N-terminal domain-containing protein</fullName>
    </recommendedName>
</protein>
<reference evidence="2 3" key="1">
    <citation type="journal article" date="2016" name="Nat. Commun.">
        <title>Thousands of microbial genomes shed light on interconnected biogeochemical processes in an aquifer system.</title>
        <authorList>
            <person name="Anantharaman K."/>
            <person name="Brown C.T."/>
            <person name="Hug L.A."/>
            <person name="Sharon I."/>
            <person name="Castelle C.J."/>
            <person name="Probst A.J."/>
            <person name="Thomas B.C."/>
            <person name="Singh A."/>
            <person name="Wilkins M.J."/>
            <person name="Karaoz U."/>
            <person name="Brodie E.L."/>
            <person name="Williams K.H."/>
            <person name="Hubbard S.S."/>
            <person name="Banfield J.F."/>
        </authorList>
    </citation>
    <scope>NUCLEOTIDE SEQUENCE [LARGE SCALE GENOMIC DNA]</scope>
</reference>
<evidence type="ECO:0000313" key="2">
    <source>
        <dbReference type="EMBL" id="OGY72778.1"/>
    </source>
</evidence>
<dbReference type="Proteomes" id="UP000178315">
    <property type="component" value="Unassembled WGS sequence"/>
</dbReference>
<dbReference type="Gene3D" id="3.40.50.2000">
    <property type="entry name" value="Glycogen Phosphorylase B"/>
    <property type="match status" value="1"/>
</dbReference>
<name>A0A1G2A7B7_9BACT</name>
<accession>A0A1G2A7B7</accession>
<dbReference type="SUPFAM" id="SSF53756">
    <property type="entry name" value="UDP-Glycosyltransferase/glycogen phosphorylase"/>
    <property type="match status" value="1"/>
</dbReference>
<dbReference type="PANTHER" id="PTHR46401">
    <property type="entry name" value="GLYCOSYLTRANSFERASE WBBK-RELATED"/>
    <property type="match status" value="1"/>
</dbReference>
<evidence type="ECO:0008006" key="4">
    <source>
        <dbReference type="Google" id="ProtNLM"/>
    </source>
</evidence>
<dbReference type="EMBL" id="MHJU01000023">
    <property type="protein sequence ID" value="OGY72778.1"/>
    <property type="molecule type" value="Genomic_DNA"/>
</dbReference>
<sequence length="430" mass="49449">MTNRSKNTKTVLIIANLLQTSPLIPGLARNLPEFGWKTVIITGTPLQSADERFSVIQTPYTDMTAYLKKLLGLKSEQGFQEQIGIPLSMREGKKSLPGLIIRTLRELLAYPDEQKFWKPHALKAASTFLKNHDTAAIFSCSQPPTSHIIAKTLKNRSHLPWIAYFYDLWSENHNYPYHALRKKLDQKLERKTLKTANVLIVFSAFDQKKLRAVNPKSNIEIISGGFEPEEINDQPTPLEEHFTITYTGTIYKEQQDPSKLFLALSNLIKKWRINPNDLQVNFYGHKTEWLEQKINSYALSRYVKQCGFVPREHALQKQRSSHILLVFKWENKKEKGVYCLKTFEYLSARRPILAIGGSKDDVVCKLLSETGSGVVGLDVPSIEKKLEDFYQEYKQTKNIVFHGKLEKINQYSFREMARKVAIILNKATET</sequence>
<evidence type="ECO:0000313" key="3">
    <source>
        <dbReference type="Proteomes" id="UP000178315"/>
    </source>
</evidence>
<keyword evidence="1" id="KW-0808">Transferase</keyword>
<proteinExistence type="predicted"/>
<dbReference type="PANTHER" id="PTHR46401:SF2">
    <property type="entry name" value="GLYCOSYLTRANSFERASE WBBK-RELATED"/>
    <property type="match status" value="1"/>
</dbReference>
<evidence type="ECO:0000256" key="1">
    <source>
        <dbReference type="ARBA" id="ARBA00022679"/>
    </source>
</evidence>
<comment type="caution">
    <text evidence="2">The sequence shown here is derived from an EMBL/GenBank/DDBJ whole genome shotgun (WGS) entry which is preliminary data.</text>
</comment>
<dbReference type="GO" id="GO:0009103">
    <property type="term" value="P:lipopolysaccharide biosynthetic process"/>
    <property type="evidence" value="ECO:0007669"/>
    <property type="project" value="TreeGrafter"/>
</dbReference>
<gene>
    <name evidence="2" type="ORF">A3H61_02390</name>
</gene>